<sequence>MYYILRMRELFQGHSKMCEFLAHSAQSCTGHHLASGSFDKMASIFLLEKDHKQQPLNDFHLDTEMYFHVQRAEDKIRTPQNGARMRGKRPAEKHELETGGLSTTPGATYPLWKDTVKDLQPDIKYTGEMRRKKDGRKMSLQADRPDIQQPPTHLFQSCNVIHKPWPKDKTCFCLAHRNKSSVAGEFARWKVRNTAIERRDLVRHPVPLMPEFQRSIRLLGRRPTTQQFIDTIIKKYGTHLLISATLGGEEALTMYMDKSHLDRKSGNATQSVEALHQLASSYFVDRDGTMRRLHEIQISTGAIKVTETRTGPLGCNSYDNLDSVSSVLLQSTESKLHLQGLQIIFPQYLQEKFVQSALSYIMCNGEGEYVCQNSQCRCQCAEEFPQCNCPITDIQIMEYTLANMAKSWAEAYKDLENSDEFKSFMKRLPSNHFLTIGSIHQHWGNDWDLQNRYKLLQSATEAQRQKIQRTARKLFGLSVRCHHNPNHQLPRERTIQQWLARVQSLLYCNENGFWGTFLESQRSCVCHGSTTLCQRPIPCIIGGNNSCAMCSLANISLCGSCNKGYKLYRGRCEPQNVDSERSEQFISFETDLDFQDLELKYLLQKMDSRLYVHTTFISNEIRLDTFFDPRWRKRMSLTLKSNKNRMDFIHMVIGMSMRICQMRNSSLDPMFFVYVNPFSGSHSEGWNMPFGEFGYPRWEKVRLQNSQCYNWTLLLGNRWKTFFETVHIYLRSRTRLPTLLRNETGQGPVDLSDPSKRQFYIKISDVQVFGYSLRFNADLLRSAVQQVNQSYTQGGQFYSSSSVMLLLLDIRDRINRLAPPVAPGKPQLDLFSCMLKHRLKLTNSEIIRVNHALDLYNTEILKQSDQMTAKLC</sequence>
<evidence type="ECO:0000256" key="6">
    <source>
        <dbReference type="ARBA" id="ARBA00022902"/>
    </source>
</evidence>
<comment type="caution">
    <text evidence="12">The sequence shown here is derived from an EMBL/GenBank/DDBJ whole genome shotgun (WGS) entry which is preliminary data.</text>
</comment>
<keyword evidence="8" id="KW-0131">Cell cycle</keyword>
<keyword evidence="3" id="KW-0963">Cytoplasm</keyword>
<comment type="subcellular location">
    <subcellularLocation>
        <location evidence="1">Cytoplasm</location>
    </subcellularLocation>
</comment>
<feature type="domain" description="MACPF" evidence="11">
    <location>
        <begin position="183"/>
        <end position="362"/>
    </location>
</feature>
<keyword evidence="4" id="KW-0732">Signal</keyword>
<keyword evidence="13" id="KW-1185">Reference proteome</keyword>
<dbReference type="GO" id="GO:0045666">
    <property type="term" value="P:positive regulation of neuron differentiation"/>
    <property type="evidence" value="ECO:0007669"/>
    <property type="project" value="InterPro"/>
</dbReference>
<dbReference type="AlphaFoldDB" id="A0A7J7EPE5"/>
<dbReference type="Proteomes" id="UP000551758">
    <property type="component" value="Unassembled WGS sequence"/>
</dbReference>
<dbReference type="Pfam" id="PF19052">
    <property type="entry name" value="BRINP_C"/>
    <property type="match status" value="1"/>
</dbReference>
<reference evidence="12 13" key="1">
    <citation type="journal article" date="2020" name="Mol. Biol. Evol.">
        <title>Interspecific Gene Flow and the Evolution of Specialization in Black and White Rhinoceros.</title>
        <authorList>
            <person name="Moodley Y."/>
            <person name="Westbury M.V."/>
            <person name="Russo I.M."/>
            <person name="Gopalakrishnan S."/>
            <person name="Rakotoarivelo A."/>
            <person name="Olsen R.A."/>
            <person name="Prost S."/>
            <person name="Tunstall T."/>
            <person name="Ryder O.A."/>
            <person name="Dalen L."/>
            <person name="Bruford M.W."/>
        </authorList>
    </citation>
    <scope>NUCLEOTIDE SEQUENCE [LARGE SCALE GENOMIC DNA]</scope>
    <source>
        <strain evidence="12">SBR-YM</strain>
        <tissue evidence="12">Skin</tissue>
    </source>
</reference>
<dbReference type="PANTHER" id="PTHR15564">
    <property type="entry name" value="MACPF DOMAIN-CONTAINING PROTEIN"/>
    <property type="match status" value="1"/>
</dbReference>
<keyword evidence="7" id="KW-0325">Glycoprotein</keyword>
<dbReference type="InterPro" id="IPR057450">
    <property type="entry name" value="BRINP_EGF"/>
</dbReference>
<dbReference type="GO" id="GO:0030425">
    <property type="term" value="C:dendrite"/>
    <property type="evidence" value="ECO:0007669"/>
    <property type="project" value="TreeGrafter"/>
</dbReference>
<evidence type="ECO:0000256" key="10">
    <source>
        <dbReference type="SAM" id="MobiDB-lite"/>
    </source>
</evidence>
<evidence type="ECO:0000256" key="9">
    <source>
        <dbReference type="ARBA" id="ARBA00041019"/>
    </source>
</evidence>
<dbReference type="GO" id="GO:0071300">
    <property type="term" value="P:cellular response to retinoic acid"/>
    <property type="evidence" value="ECO:0007669"/>
    <property type="project" value="TreeGrafter"/>
</dbReference>
<dbReference type="SMART" id="SM00457">
    <property type="entry name" value="MACPF"/>
    <property type="match status" value="1"/>
</dbReference>
<dbReference type="PANTHER" id="PTHR15564:SF7">
    <property type="entry name" value="BMP_RETINOIC ACID-INDUCIBLE NEURAL-SPECIFIC PROTEIN 1"/>
    <property type="match status" value="1"/>
</dbReference>
<evidence type="ECO:0000259" key="11">
    <source>
        <dbReference type="SMART" id="SM00457"/>
    </source>
</evidence>
<accession>A0A7J7EPE5</accession>
<dbReference type="InterPro" id="IPR057671">
    <property type="entry name" value="BRINP_C"/>
</dbReference>
<gene>
    <name evidence="12" type="ORF">HPG69_013485</name>
</gene>
<feature type="region of interest" description="Disordered" evidence="10">
    <location>
        <begin position="79"/>
        <end position="100"/>
    </location>
</feature>
<dbReference type="GO" id="GO:0007399">
    <property type="term" value="P:nervous system development"/>
    <property type="evidence" value="ECO:0007669"/>
    <property type="project" value="UniProtKB-KW"/>
</dbReference>
<evidence type="ECO:0000256" key="2">
    <source>
        <dbReference type="ARBA" id="ARBA00010360"/>
    </source>
</evidence>
<dbReference type="InterPro" id="IPR033237">
    <property type="entry name" value="BRINP"/>
</dbReference>
<evidence type="ECO:0000256" key="8">
    <source>
        <dbReference type="ARBA" id="ARBA00023306"/>
    </source>
</evidence>
<keyword evidence="6" id="KW-0524">Neurogenesis</keyword>
<dbReference type="Pfam" id="PF01823">
    <property type="entry name" value="MACPF"/>
    <property type="match status" value="1"/>
</dbReference>
<dbReference type="InterPro" id="IPR020864">
    <property type="entry name" value="MACPF"/>
</dbReference>
<protein>
    <recommendedName>
        <fullName evidence="9">BMP/retinoic acid-inducible neural-specific protein 1</fullName>
    </recommendedName>
</protein>
<comment type="similarity">
    <text evidence="2">Belongs to the BRINP family.</text>
</comment>
<evidence type="ECO:0000256" key="4">
    <source>
        <dbReference type="ARBA" id="ARBA00022729"/>
    </source>
</evidence>
<evidence type="ECO:0000313" key="13">
    <source>
        <dbReference type="Proteomes" id="UP000551758"/>
    </source>
</evidence>
<dbReference type="GO" id="GO:0005737">
    <property type="term" value="C:cytoplasm"/>
    <property type="evidence" value="ECO:0007669"/>
    <property type="project" value="UniProtKB-SubCell"/>
</dbReference>
<dbReference type="GO" id="GO:0045930">
    <property type="term" value="P:negative regulation of mitotic cell cycle"/>
    <property type="evidence" value="ECO:0007669"/>
    <property type="project" value="InterPro"/>
</dbReference>
<dbReference type="GO" id="GO:0043025">
    <property type="term" value="C:neuronal cell body"/>
    <property type="evidence" value="ECO:0007669"/>
    <property type="project" value="TreeGrafter"/>
</dbReference>
<name>A0A7J7EPE5_DICBM</name>
<evidence type="ECO:0000256" key="7">
    <source>
        <dbReference type="ARBA" id="ARBA00023180"/>
    </source>
</evidence>
<evidence type="ECO:0000256" key="5">
    <source>
        <dbReference type="ARBA" id="ARBA00022810"/>
    </source>
</evidence>
<evidence type="ECO:0000256" key="1">
    <source>
        <dbReference type="ARBA" id="ARBA00004496"/>
    </source>
</evidence>
<organism evidence="12 13">
    <name type="scientific">Diceros bicornis minor</name>
    <name type="common">South-central black rhinoceros</name>
    <dbReference type="NCBI Taxonomy" id="77932"/>
    <lineage>
        <taxon>Eukaryota</taxon>
        <taxon>Metazoa</taxon>
        <taxon>Chordata</taxon>
        <taxon>Craniata</taxon>
        <taxon>Vertebrata</taxon>
        <taxon>Euteleostomi</taxon>
        <taxon>Mammalia</taxon>
        <taxon>Eutheria</taxon>
        <taxon>Laurasiatheria</taxon>
        <taxon>Perissodactyla</taxon>
        <taxon>Rhinocerotidae</taxon>
        <taxon>Diceros</taxon>
    </lineage>
</organism>
<dbReference type="Pfam" id="PF25415">
    <property type="entry name" value="EGF_BRNP1-3"/>
    <property type="match status" value="1"/>
</dbReference>
<keyword evidence="5" id="KW-0338">Growth arrest</keyword>
<evidence type="ECO:0000256" key="3">
    <source>
        <dbReference type="ARBA" id="ARBA00022490"/>
    </source>
</evidence>
<evidence type="ECO:0000313" key="12">
    <source>
        <dbReference type="EMBL" id="KAF5917649.1"/>
    </source>
</evidence>
<proteinExistence type="inferred from homology"/>
<dbReference type="EMBL" id="JACDTQ010002517">
    <property type="protein sequence ID" value="KAF5917649.1"/>
    <property type="molecule type" value="Genomic_DNA"/>
</dbReference>